<name>A0ABS8PV41_9BACT</name>
<proteinExistence type="predicted"/>
<sequence length="97" mass="10829">MNIQFKNIGIHLGTRVHGAEIRSQIVEAMKQSDKIVFDFSDVETVSNSFADECFAKLTLFFSLDEVKSKTTFVNASPFIKAVIANSFKARLQQQALA</sequence>
<dbReference type="InterPro" id="IPR025474">
    <property type="entry name" value="DUF4325"/>
</dbReference>
<accession>A0ABS8PV41</accession>
<keyword evidence="3" id="KW-1185">Reference proteome</keyword>
<dbReference type="Pfam" id="PF14213">
    <property type="entry name" value="DUF4325"/>
    <property type="match status" value="1"/>
</dbReference>
<protein>
    <submittedName>
        <fullName evidence="2">STAS-like domain-containing protein</fullName>
    </submittedName>
</protein>
<dbReference type="RefSeq" id="WP_231007283.1">
    <property type="nucleotide sequence ID" value="NZ_JAJNEC010000005.1"/>
</dbReference>
<organism evidence="2 3">
    <name type="scientific">Niabella pedocola</name>
    <dbReference type="NCBI Taxonomy" id="1752077"/>
    <lineage>
        <taxon>Bacteria</taxon>
        <taxon>Pseudomonadati</taxon>
        <taxon>Bacteroidota</taxon>
        <taxon>Chitinophagia</taxon>
        <taxon>Chitinophagales</taxon>
        <taxon>Chitinophagaceae</taxon>
        <taxon>Niabella</taxon>
    </lineage>
</organism>
<evidence type="ECO:0000313" key="3">
    <source>
        <dbReference type="Proteomes" id="UP001199816"/>
    </source>
</evidence>
<feature type="domain" description="DUF4325" evidence="1">
    <location>
        <begin position="18"/>
        <end position="77"/>
    </location>
</feature>
<evidence type="ECO:0000313" key="2">
    <source>
        <dbReference type="EMBL" id="MCD2424934.1"/>
    </source>
</evidence>
<evidence type="ECO:0000259" key="1">
    <source>
        <dbReference type="Pfam" id="PF14213"/>
    </source>
</evidence>
<comment type="caution">
    <text evidence="2">The sequence shown here is derived from an EMBL/GenBank/DDBJ whole genome shotgun (WGS) entry which is preliminary data.</text>
</comment>
<gene>
    <name evidence="2" type="ORF">LQ567_19275</name>
</gene>
<dbReference type="Proteomes" id="UP001199816">
    <property type="component" value="Unassembled WGS sequence"/>
</dbReference>
<dbReference type="EMBL" id="JAJNEC010000005">
    <property type="protein sequence ID" value="MCD2424934.1"/>
    <property type="molecule type" value="Genomic_DNA"/>
</dbReference>
<reference evidence="2 3" key="1">
    <citation type="submission" date="2021-11" db="EMBL/GenBank/DDBJ databases">
        <title>Genomic of Niabella pedocola.</title>
        <authorList>
            <person name="Wu T."/>
        </authorList>
    </citation>
    <scope>NUCLEOTIDE SEQUENCE [LARGE SCALE GENOMIC DNA]</scope>
    <source>
        <strain evidence="2 3">JCM 31011</strain>
    </source>
</reference>